<keyword evidence="1" id="KW-1133">Transmembrane helix</keyword>
<proteinExistence type="predicted"/>
<name>A0A8S2H3J2_9BILA</name>
<feature type="transmembrane region" description="Helical" evidence="1">
    <location>
        <begin position="69"/>
        <end position="92"/>
    </location>
</feature>
<comment type="caution">
    <text evidence="3">The sequence shown here is derived from an EMBL/GenBank/DDBJ whole genome shotgun (WGS) entry which is preliminary data.</text>
</comment>
<accession>A0A8S2H3J2</accession>
<keyword evidence="1" id="KW-0472">Membrane</keyword>
<evidence type="ECO:0000256" key="1">
    <source>
        <dbReference type="SAM" id="Phobius"/>
    </source>
</evidence>
<organism evidence="3 4">
    <name type="scientific">Didymodactylos carnosus</name>
    <dbReference type="NCBI Taxonomy" id="1234261"/>
    <lineage>
        <taxon>Eukaryota</taxon>
        <taxon>Metazoa</taxon>
        <taxon>Spiralia</taxon>
        <taxon>Gnathifera</taxon>
        <taxon>Rotifera</taxon>
        <taxon>Eurotatoria</taxon>
        <taxon>Bdelloidea</taxon>
        <taxon>Philodinida</taxon>
        <taxon>Philodinidae</taxon>
        <taxon>Didymodactylos</taxon>
    </lineage>
</organism>
<dbReference type="Proteomes" id="UP000682733">
    <property type="component" value="Unassembled WGS sequence"/>
</dbReference>
<keyword evidence="1" id="KW-0812">Transmembrane</keyword>
<dbReference type="Proteomes" id="UP000677228">
    <property type="component" value="Unassembled WGS sequence"/>
</dbReference>
<evidence type="ECO:0000313" key="3">
    <source>
        <dbReference type="EMBL" id="CAF3597365.1"/>
    </source>
</evidence>
<dbReference type="EMBL" id="CAJNOK010001466">
    <property type="protein sequence ID" value="CAF0813471.1"/>
    <property type="molecule type" value="Genomic_DNA"/>
</dbReference>
<dbReference type="EMBL" id="CAJOBA010001466">
    <property type="protein sequence ID" value="CAF3597365.1"/>
    <property type="molecule type" value="Genomic_DNA"/>
</dbReference>
<evidence type="ECO:0000313" key="2">
    <source>
        <dbReference type="EMBL" id="CAF0813471.1"/>
    </source>
</evidence>
<dbReference type="AlphaFoldDB" id="A0A8S2H3J2"/>
<protein>
    <submittedName>
        <fullName evidence="3">Uncharacterized protein</fullName>
    </submittedName>
</protein>
<evidence type="ECO:0000313" key="4">
    <source>
        <dbReference type="Proteomes" id="UP000682733"/>
    </source>
</evidence>
<sequence>MKDPLKSYPISKQVLAPFNHITINSSITIPNDREIVKLIQSIRQLRGGFIKKFSEKPTNKMDIRDSMTITIDIGTLIMTCLSLMGTIGYLIADKSKRKAKQAKTPPTVPIATILSDKKAFLGITQMIDQQHLRVVPPS</sequence>
<gene>
    <name evidence="2" type="ORF">OVA965_LOCUS5269</name>
    <name evidence="3" type="ORF">TMI583_LOCUS5267</name>
</gene>
<reference evidence="3" key="1">
    <citation type="submission" date="2021-02" db="EMBL/GenBank/DDBJ databases">
        <authorList>
            <person name="Nowell W R."/>
        </authorList>
    </citation>
    <scope>NUCLEOTIDE SEQUENCE</scope>
</reference>